<dbReference type="CDD" id="cd15482">
    <property type="entry name" value="Sialidase_non-viral"/>
    <property type="match status" value="1"/>
</dbReference>
<dbReference type="EMBL" id="JAUSWB010000007">
    <property type="protein sequence ID" value="MDQ0430184.1"/>
    <property type="molecule type" value="Genomic_DNA"/>
</dbReference>
<dbReference type="Proteomes" id="UP001241988">
    <property type="component" value="Unassembled WGS sequence"/>
</dbReference>
<evidence type="ECO:0000313" key="2">
    <source>
        <dbReference type="EMBL" id="MDQ0430184.1"/>
    </source>
</evidence>
<feature type="transmembrane region" description="Helical" evidence="1">
    <location>
        <begin position="12"/>
        <end position="33"/>
    </location>
</feature>
<organism evidence="2 3">
    <name type="scientific">Planomicrobium stackebrandtii</name>
    <dbReference type="NCBI Taxonomy" id="253160"/>
    <lineage>
        <taxon>Bacteria</taxon>
        <taxon>Bacillati</taxon>
        <taxon>Bacillota</taxon>
        <taxon>Bacilli</taxon>
        <taxon>Bacillales</taxon>
        <taxon>Caryophanaceae</taxon>
        <taxon>Planomicrobium</taxon>
    </lineage>
</organism>
<protein>
    <recommendedName>
        <fullName evidence="4">Oxidoreductase</fullName>
    </recommendedName>
</protein>
<evidence type="ECO:0000313" key="3">
    <source>
        <dbReference type="Proteomes" id="UP001241988"/>
    </source>
</evidence>
<accession>A0ABU0GXT5</accession>
<keyword evidence="1" id="KW-0812">Transmembrane</keyword>
<dbReference type="RefSeq" id="WP_308788162.1">
    <property type="nucleotide sequence ID" value="NZ_JAUSWB010000007.1"/>
</dbReference>
<gene>
    <name evidence="2" type="ORF">QOZ98_003020</name>
</gene>
<dbReference type="SUPFAM" id="SSF110296">
    <property type="entry name" value="Oligoxyloglucan reducing end-specific cellobiohydrolase"/>
    <property type="match status" value="1"/>
</dbReference>
<dbReference type="Gene3D" id="2.120.10.10">
    <property type="match status" value="1"/>
</dbReference>
<comment type="caution">
    <text evidence="2">The sequence shown here is derived from an EMBL/GenBank/DDBJ whole genome shotgun (WGS) entry which is preliminary data.</text>
</comment>
<evidence type="ECO:0000256" key="1">
    <source>
        <dbReference type="SAM" id="Phobius"/>
    </source>
</evidence>
<proteinExistence type="predicted"/>
<keyword evidence="3" id="KW-1185">Reference proteome</keyword>
<keyword evidence="1" id="KW-1133">Transmembrane helix</keyword>
<reference evidence="2 3" key="1">
    <citation type="submission" date="2023-07" db="EMBL/GenBank/DDBJ databases">
        <title>Genomic Encyclopedia of Type Strains, Phase IV (KMG-IV): sequencing the most valuable type-strain genomes for metagenomic binning, comparative biology and taxonomic classification.</title>
        <authorList>
            <person name="Goeker M."/>
        </authorList>
    </citation>
    <scope>NUCLEOTIDE SEQUENCE [LARGE SCALE GENOMIC DNA]</scope>
    <source>
        <strain evidence="2 3">DSM 16419</strain>
    </source>
</reference>
<sequence length="321" mass="35520">METDKKQRQPRIWLINIVLFLAITAGAAGYYYFFTKDDLNLSTESVEDNAGSIEEDMAFTLPDENSRYQLGNGELKVTYDNGANWETVPVSMEELFAGDYSGSSQELIDESYEITQSRTAFVIGEEIMSSDNSYSTVHLQLLVSTDKGKSWSKAEITQLPSIRARFFGFTSAQDGYAIVTNDRTMGFEANAVYKTDDAGNTWRRAGSVEETNQHVTDGAFIDKNLGFISFGAVSVNFEPERPSLYRTADGGVNWEEVEVPVPEEYKGIFTIAEMPVFEGSEGTLHVNQGPMGDYQGGKVLAEFTSADNGASWTFAKVVDPK</sequence>
<name>A0ABU0GXT5_9BACL</name>
<evidence type="ECO:0008006" key="4">
    <source>
        <dbReference type="Google" id="ProtNLM"/>
    </source>
</evidence>
<keyword evidence="1" id="KW-0472">Membrane</keyword>